<accession>A0A8J8TA84</accession>
<dbReference type="AlphaFoldDB" id="A0A8J8TA84"/>
<evidence type="ECO:0000256" key="1">
    <source>
        <dbReference type="SAM" id="MobiDB-lite"/>
    </source>
</evidence>
<dbReference type="Proteomes" id="UP000785679">
    <property type="component" value="Unassembled WGS sequence"/>
</dbReference>
<reference evidence="2" key="1">
    <citation type="submission" date="2019-06" db="EMBL/GenBank/DDBJ databases">
        <authorList>
            <person name="Zheng W."/>
        </authorList>
    </citation>
    <scope>NUCLEOTIDE SEQUENCE</scope>
    <source>
        <strain evidence="2">QDHG01</strain>
    </source>
</reference>
<gene>
    <name evidence="2" type="ORF">FGO68_gene7776</name>
</gene>
<evidence type="ECO:0000313" key="3">
    <source>
        <dbReference type="Proteomes" id="UP000785679"/>
    </source>
</evidence>
<keyword evidence="3" id="KW-1185">Reference proteome</keyword>
<name>A0A8J8TA84_HALGN</name>
<feature type="region of interest" description="Disordered" evidence="1">
    <location>
        <begin position="43"/>
        <end position="64"/>
    </location>
</feature>
<evidence type="ECO:0000313" key="2">
    <source>
        <dbReference type="EMBL" id="TNV87410.1"/>
    </source>
</evidence>
<feature type="compositionally biased region" description="Polar residues" evidence="1">
    <location>
        <begin position="43"/>
        <end position="53"/>
    </location>
</feature>
<sequence length="93" mass="10141">MPLSSKRYSNCPSIILSLPRSSPKTLALIITIKRVLVQAASTNEATNRASLRPNTARAPLPMPPCNPCSSAHKVNKFPLKKTISLEAMQTLTR</sequence>
<protein>
    <submittedName>
        <fullName evidence="2">Uncharacterized protein</fullName>
    </submittedName>
</protein>
<dbReference type="EMBL" id="RRYP01000449">
    <property type="protein sequence ID" value="TNV87410.1"/>
    <property type="molecule type" value="Genomic_DNA"/>
</dbReference>
<proteinExistence type="predicted"/>
<organism evidence="2 3">
    <name type="scientific">Halteria grandinella</name>
    <dbReference type="NCBI Taxonomy" id="5974"/>
    <lineage>
        <taxon>Eukaryota</taxon>
        <taxon>Sar</taxon>
        <taxon>Alveolata</taxon>
        <taxon>Ciliophora</taxon>
        <taxon>Intramacronucleata</taxon>
        <taxon>Spirotrichea</taxon>
        <taxon>Stichotrichia</taxon>
        <taxon>Sporadotrichida</taxon>
        <taxon>Halteriidae</taxon>
        <taxon>Halteria</taxon>
    </lineage>
</organism>
<comment type="caution">
    <text evidence="2">The sequence shown here is derived from an EMBL/GenBank/DDBJ whole genome shotgun (WGS) entry which is preliminary data.</text>
</comment>